<organism evidence="1 2">
    <name type="scientific">Debaryomyces hansenii (strain ATCC 36239 / CBS 767 / BCRC 21394 / JCM 1990 / NBRC 0083 / IGC 2968)</name>
    <name type="common">Yeast</name>
    <name type="synonym">Torulaspora hansenii</name>
    <dbReference type="NCBI Taxonomy" id="284592"/>
    <lineage>
        <taxon>Eukaryota</taxon>
        <taxon>Fungi</taxon>
        <taxon>Dikarya</taxon>
        <taxon>Ascomycota</taxon>
        <taxon>Saccharomycotina</taxon>
        <taxon>Pichiomycetes</taxon>
        <taxon>Debaryomycetaceae</taxon>
        <taxon>Debaryomyces</taxon>
    </lineage>
</organism>
<dbReference type="HOGENOM" id="CLU_3175377_0_0_1"/>
<evidence type="ECO:0000313" key="2">
    <source>
        <dbReference type="Proteomes" id="UP000000599"/>
    </source>
</evidence>
<dbReference type="Proteomes" id="UP000000599">
    <property type="component" value="Chromosome D"/>
</dbReference>
<dbReference type="KEGG" id="dha:DEHA2D00286g"/>
<dbReference type="RefSeq" id="XP_458482.1">
    <property type="nucleotide sequence ID" value="XM_458482.1"/>
</dbReference>
<name>Q6BTI7_DEBHA</name>
<gene>
    <name evidence="1" type="ordered locus">DEHA2D00286g</name>
</gene>
<keyword evidence="2" id="KW-1185">Reference proteome</keyword>
<dbReference type="EMBL" id="CR382136">
    <property type="protein sequence ID" value="CAG86578.1"/>
    <property type="molecule type" value="Genomic_DNA"/>
</dbReference>
<evidence type="ECO:0000313" key="1">
    <source>
        <dbReference type="EMBL" id="CAG86578.1"/>
    </source>
</evidence>
<accession>Q6BTI7</accession>
<dbReference type="InParanoid" id="Q6BTI7"/>
<dbReference type="AlphaFoldDB" id="Q6BTI7"/>
<sequence>MVQFVKKNVSSSKLSSSFISRFLEMQEEHGSSVALNSTRKLAEKTSN</sequence>
<dbReference type="GeneID" id="2901025"/>
<protein>
    <submittedName>
        <fullName evidence="1">DEHA2D00286p</fullName>
    </submittedName>
</protein>
<reference evidence="1 2" key="1">
    <citation type="journal article" date="2004" name="Nature">
        <title>Genome evolution in yeasts.</title>
        <authorList>
            <consortium name="Genolevures"/>
            <person name="Dujon B."/>
            <person name="Sherman D."/>
            <person name="Fischer G."/>
            <person name="Durrens P."/>
            <person name="Casaregola S."/>
            <person name="Lafontaine I."/>
            <person name="de Montigny J."/>
            <person name="Marck C."/>
            <person name="Neuveglise C."/>
            <person name="Talla E."/>
            <person name="Goffard N."/>
            <person name="Frangeul L."/>
            <person name="Aigle M."/>
            <person name="Anthouard V."/>
            <person name="Babour A."/>
            <person name="Barbe V."/>
            <person name="Barnay S."/>
            <person name="Blanchin S."/>
            <person name="Beckerich J.M."/>
            <person name="Beyne E."/>
            <person name="Bleykasten C."/>
            <person name="Boisrame A."/>
            <person name="Boyer J."/>
            <person name="Cattolico L."/>
            <person name="Confanioleri F."/>
            <person name="de Daruvar A."/>
            <person name="Despons L."/>
            <person name="Fabre E."/>
            <person name="Fairhead C."/>
            <person name="Ferry-Dumazet H."/>
            <person name="Groppi A."/>
            <person name="Hantraye F."/>
            <person name="Hennequin C."/>
            <person name="Jauniaux N."/>
            <person name="Joyet P."/>
            <person name="Kachouri R."/>
            <person name="Kerrest A."/>
            <person name="Koszul R."/>
            <person name="Lemaire M."/>
            <person name="Lesur I."/>
            <person name="Ma L."/>
            <person name="Muller H."/>
            <person name="Nicaud J.M."/>
            <person name="Nikolski M."/>
            <person name="Oztas S."/>
            <person name="Ozier-Kalogeropoulos O."/>
            <person name="Pellenz S."/>
            <person name="Potier S."/>
            <person name="Richard G.F."/>
            <person name="Straub M.L."/>
            <person name="Suleau A."/>
            <person name="Swennene D."/>
            <person name="Tekaia F."/>
            <person name="Wesolowski-Louvel M."/>
            <person name="Westhof E."/>
            <person name="Wirth B."/>
            <person name="Zeniou-Meyer M."/>
            <person name="Zivanovic I."/>
            <person name="Bolotin-Fukuhara M."/>
            <person name="Thierry A."/>
            <person name="Bouchier C."/>
            <person name="Caudron B."/>
            <person name="Scarpelli C."/>
            <person name="Gaillardin C."/>
            <person name="Weissenbach J."/>
            <person name="Wincker P."/>
            <person name="Souciet J.L."/>
        </authorList>
    </citation>
    <scope>NUCLEOTIDE SEQUENCE [LARGE SCALE GENOMIC DNA]</scope>
    <source>
        <strain evidence="2">ATCC 36239 / CBS 767 / BCRC 21394 / JCM 1990 / NBRC 0083 / IGC 2968</strain>
    </source>
</reference>
<proteinExistence type="predicted"/>